<evidence type="ECO:0000256" key="3">
    <source>
        <dbReference type="ARBA" id="ARBA00022833"/>
    </source>
</evidence>
<dbReference type="PANTHER" id="PTHR11697">
    <property type="entry name" value="GENERAL TRANSCRIPTION FACTOR 2-RELATED ZINC FINGER PROTEIN"/>
    <property type="match status" value="1"/>
</dbReference>
<feature type="region of interest" description="Disordered" evidence="5">
    <location>
        <begin position="184"/>
        <end position="243"/>
    </location>
</feature>
<feature type="compositionally biased region" description="Low complexity" evidence="5">
    <location>
        <begin position="194"/>
        <end position="208"/>
    </location>
</feature>
<dbReference type="InterPro" id="IPR003656">
    <property type="entry name" value="Znf_BED"/>
</dbReference>
<feature type="compositionally biased region" description="Basic and acidic residues" evidence="5">
    <location>
        <begin position="231"/>
        <end position="243"/>
    </location>
</feature>
<evidence type="ECO:0000313" key="7">
    <source>
        <dbReference type="EMBL" id="TXG53116.1"/>
    </source>
</evidence>
<keyword evidence="3" id="KW-0862">Zinc</keyword>
<dbReference type="Proteomes" id="UP000323000">
    <property type="component" value="Chromosome 10"/>
</dbReference>
<dbReference type="EMBL" id="VAHF01000010">
    <property type="protein sequence ID" value="TXG53116.1"/>
    <property type="molecule type" value="Genomic_DNA"/>
</dbReference>
<reference evidence="8" key="1">
    <citation type="journal article" date="2019" name="Gigascience">
        <title>De novo genome assembly of the endangered Acer yangbiense, a plant species with extremely small populations endemic to Yunnan Province, China.</title>
        <authorList>
            <person name="Yang J."/>
            <person name="Wariss H.M."/>
            <person name="Tao L."/>
            <person name="Zhang R."/>
            <person name="Yun Q."/>
            <person name="Hollingsworth P."/>
            <person name="Dao Z."/>
            <person name="Luo G."/>
            <person name="Guo H."/>
            <person name="Ma Y."/>
            <person name="Sun W."/>
        </authorList>
    </citation>
    <scope>NUCLEOTIDE SEQUENCE [LARGE SCALE GENOMIC DNA]</scope>
    <source>
        <strain evidence="8">cv. Malutang</strain>
    </source>
</reference>
<dbReference type="GO" id="GO:0003677">
    <property type="term" value="F:DNA binding"/>
    <property type="evidence" value="ECO:0007669"/>
    <property type="project" value="InterPro"/>
</dbReference>
<evidence type="ECO:0000256" key="5">
    <source>
        <dbReference type="SAM" id="MobiDB-lite"/>
    </source>
</evidence>
<keyword evidence="8" id="KW-1185">Reference proteome</keyword>
<dbReference type="PANTHER" id="PTHR11697:SF230">
    <property type="entry name" value="ZINC FINGER, MYM DOMAIN CONTAINING 1"/>
    <property type="match status" value="1"/>
</dbReference>
<comment type="caution">
    <text evidence="7">The sequence shown here is derived from an EMBL/GenBank/DDBJ whole genome shotgun (WGS) entry which is preliminary data.</text>
</comment>
<evidence type="ECO:0000256" key="4">
    <source>
        <dbReference type="PROSITE-ProRule" id="PRU00027"/>
    </source>
</evidence>
<feature type="domain" description="BED-type" evidence="6">
    <location>
        <begin position="113"/>
        <end position="173"/>
    </location>
</feature>
<evidence type="ECO:0000256" key="1">
    <source>
        <dbReference type="ARBA" id="ARBA00022723"/>
    </source>
</evidence>
<sequence length="243" mass="27842">MIDMQLQELNSHFPETNTELLLCVACLSPRDQFYAFDKHKLIQLAQFYPRDYSPIKLLALEDQLENYIADICSIATATVERVFSAINIVKTDLRNRMGDEWLNDIVDLCEMSNRKDPAWNYAVKVERDGRKGYKYIRCIFCQKTITAGVYRMKEHISGVQDNVAPCASVTHKVRDEMKRYLGKSDNVKKMTQLSSQSKRGSSSGCMSQRAIRGPKDKSVMNIEHDEAELGGNKKQESEKEARD</sequence>
<organism evidence="7 8">
    <name type="scientific">Acer yangbiense</name>
    <dbReference type="NCBI Taxonomy" id="1000413"/>
    <lineage>
        <taxon>Eukaryota</taxon>
        <taxon>Viridiplantae</taxon>
        <taxon>Streptophyta</taxon>
        <taxon>Embryophyta</taxon>
        <taxon>Tracheophyta</taxon>
        <taxon>Spermatophyta</taxon>
        <taxon>Magnoliopsida</taxon>
        <taxon>eudicotyledons</taxon>
        <taxon>Gunneridae</taxon>
        <taxon>Pentapetalae</taxon>
        <taxon>rosids</taxon>
        <taxon>malvids</taxon>
        <taxon>Sapindales</taxon>
        <taxon>Sapindaceae</taxon>
        <taxon>Hippocastanoideae</taxon>
        <taxon>Acereae</taxon>
        <taxon>Acer</taxon>
    </lineage>
</organism>
<feature type="compositionally biased region" description="Basic and acidic residues" evidence="5">
    <location>
        <begin position="213"/>
        <end position="224"/>
    </location>
</feature>
<keyword evidence="2 4" id="KW-0863">Zinc-finger</keyword>
<evidence type="ECO:0000259" key="6">
    <source>
        <dbReference type="PROSITE" id="PS50808"/>
    </source>
</evidence>
<dbReference type="Pfam" id="PF02892">
    <property type="entry name" value="zf-BED"/>
    <property type="match status" value="1"/>
</dbReference>
<dbReference type="GO" id="GO:0008270">
    <property type="term" value="F:zinc ion binding"/>
    <property type="evidence" value="ECO:0007669"/>
    <property type="project" value="UniProtKB-KW"/>
</dbReference>
<dbReference type="PROSITE" id="PS50808">
    <property type="entry name" value="ZF_BED"/>
    <property type="match status" value="1"/>
</dbReference>
<accession>A0A5C7HA81</accession>
<evidence type="ECO:0000313" key="8">
    <source>
        <dbReference type="Proteomes" id="UP000323000"/>
    </source>
</evidence>
<protein>
    <recommendedName>
        <fullName evidence="6">BED-type domain-containing protein</fullName>
    </recommendedName>
</protein>
<keyword evidence="1" id="KW-0479">Metal-binding</keyword>
<evidence type="ECO:0000256" key="2">
    <source>
        <dbReference type="ARBA" id="ARBA00022771"/>
    </source>
</evidence>
<gene>
    <name evidence="7" type="ORF">EZV62_022285</name>
</gene>
<dbReference type="AlphaFoldDB" id="A0A5C7HA81"/>
<name>A0A5C7HA81_9ROSI</name>
<dbReference type="OrthoDB" id="6778351at2759"/>
<proteinExistence type="predicted"/>
<dbReference type="InterPro" id="IPR055298">
    <property type="entry name" value="AtLOH3-like"/>
</dbReference>